<dbReference type="PROSITE" id="PS00671">
    <property type="entry name" value="D_2_HYDROXYACID_DH_3"/>
    <property type="match status" value="1"/>
</dbReference>
<dbReference type="PANTHER" id="PTHR10996">
    <property type="entry name" value="2-HYDROXYACID DEHYDROGENASE-RELATED"/>
    <property type="match status" value="1"/>
</dbReference>
<dbReference type="Pfam" id="PF00389">
    <property type="entry name" value="2-Hacid_dh"/>
    <property type="match status" value="1"/>
</dbReference>
<dbReference type="InterPro" id="IPR036291">
    <property type="entry name" value="NAD(P)-bd_dom_sf"/>
</dbReference>
<dbReference type="SUPFAM" id="SSF51735">
    <property type="entry name" value="NAD(P)-binding Rossmann-fold domains"/>
    <property type="match status" value="1"/>
</dbReference>
<organism evidence="7 8">
    <name type="scientific">Candidatus Muproteobacteria bacterium RIFCSPLOWO2_01_FULL_60_18</name>
    <dbReference type="NCBI Taxonomy" id="1817768"/>
    <lineage>
        <taxon>Bacteria</taxon>
        <taxon>Pseudomonadati</taxon>
        <taxon>Pseudomonadota</taxon>
        <taxon>Candidatus Muproteobacteria</taxon>
    </lineage>
</organism>
<dbReference type="GO" id="GO:0030267">
    <property type="term" value="F:glyoxylate reductase (NADPH) activity"/>
    <property type="evidence" value="ECO:0007669"/>
    <property type="project" value="TreeGrafter"/>
</dbReference>
<dbReference type="STRING" id="1817768.A3A87_03715"/>
<evidence type="ECO:0000256" key="3">
    <source>
        <dbReference type="ARBA" id="ARBA00023027"/>
    </source>
</evidence>
<comment type="similarity">
    <text evidence="1 4">Belongs to the D-isomer specific 2-hydroxyacid dehydrogenase family.</text>
</comment>
<dbReference type="FunFam" id="3.40.50.720:FF:000203">
    <property type="entry name" value="D-3-phosphoglycerate dehydrogenase (SerA)"/>
    <property type="match status" value="1"/>
</dbReference>
<accession>A0A1F6U4A2</accession>
<name>A0A1F6U4A2_9PROT</name>
<feature type="domain" description="D-isomer specific 2-hydroxyacid dehydrogenase catalytic" evidence="5">
    <location>
        <begin position="6"/>
        <end position="320"/>
    </location>
</feature>
<reference evidence="7 8" key="1">
    <citation type="journal article" date="2016" name="Nat. Commun.">
        <title>Thousands of microbial genomes shed light on interconnected biogeochemical processes in an aquifer system.</title>
        <authorList>
            <person name="Anantharaman K."/>
            <person name="Brown C.T."/>
            <person name="Hug L.A."/>
            <person name="Sharon I."/>
            <person name="Castelle C.J."/>
            <person name="Probst A.J."/>
            <person name="Thomas B.C."/>
            <person name="Singh A."/>
            <person name="Wilkins M.J."/>
            <person name="Karaoz U."/>
            <person name="Brodie E.L."/>
            <person name="Williams K.H."/>
            <person name="Hubbard S.S."/>
            <person name="Banfield J.F."/>
        </authorList>
    </citation>
    <scope>NUCLEOTIDE SEQUENCE [LARGE SCALE GENOMIC DNA]</scope>
</reference>
<dbReference type="Pfam" id="PF02826">
    <property type="entry name" value="2-Hacid_dh_C"/>
    <property type="match status" value="1"/>
</dbReference>
<dbReference type="InterPro" id="IPR029753">
    <property type="entry name" value="D-isomer_DH_CS"/>
</dbReference>
<evidence type="ECO:0000313" key="8">
    <source>
        <dbReference type="Proteomes" id="UP000179037"/>
    </source>
</evidence>
<dbReference type="EMBL" id="MFTC01000023">
    <property type="protein sequence ID" value="OGI52205.1"/>
    <property type="molecule type" value="Genomic_DNA"/>
</dbReference>
<dbReference type="Gene3D" id="3.40.50.720">
    <property type="entry name" value="NAD(P)-binding Rossmann-like Domain"/>
    <property type="match status" value="2"/>
</dbReference>
<evidence type="ECO:0000256" key="2">
    <source>
        <dbReference type="ARBA" id="ARBA00023002"/>
    </source>
</evidence>
<dbReference type="GO" id="GO:0005829">
    <property type="term" value="C:cytosol"/>
    <property type="evidence" value="ECO:0007669"/>
    <property type="project" value="TreeGrafter"/>
</dbReference>
<keyword evidence="3" id="KW-0520">NAD</keyword>
<dbReference type="GO" id="GO:0016618">
    <property type="term" value="F:hydroxypyruvate reductase [NAD(P)H] activity"/>
    <property type="evidence" value="ECO:0007669"/>
    <property type="project" value="TreeGrafter"/>
</dbReference>
<protein>
    <submittedName>
        <fullName evidence="7">D-glycerate dehydrogenase</fullName>
    </submittedName>
</protein>
<proteinExistence type="inferred from homology"/>
<dbReference type="AlphaFoldDB" id="A0A1F6U4A2"/>
<dbReference type="InterPro" id="IPR029752">
    <property type="entry name" value="D-isomer_DH_CS1"/>
</dbReference>
<dbReference type="PROSITE" id="PS00065">
    <property type="entry name" value="D_2_HYDROXYACID_DH_1"/>
    <property type="match status" value="1"/>
</dbReference>
<dbReference type="GO" id="GO:0051287">
    <property type="term" value="F:NAD binding"/>
    <property type="evidence" value="ECO:0007669"/>
    <property type="project" value="InterPro"/>
</dbReference>
<dbReference type="PROSITE" id="PS00670">
    <property type="entry name" value="D_2_HYDROXYACID_DH_2"/>
    <property type="match status" value="1"/>
</dbReference>
<gene>
    <name evidence="7" type="ORF">A3A87_03715</name>
</gene>
<comment type="caution">
    <text evidence="7">The sequence shown here is derived from an EMBL/GenBank/DDBJ whole genome shotgun (WGS) entry which is preliminary data.</text>
</comment>
<dbReference type="SUPFAM" id="SSF52283">
    <property type="entry name" value="Formate/glycerate dehydrogenase catalytic domain-like"/>
    <property type="match status" value="1"/>
</dbReference>
<dbReference type="CDD" id="cd05301">
    <property type="entry name" value="GDH"/>
    <property type="match status" value="1"/>
</dbReference>
<dbReference type="Proteomes" id="UP000179037">
    <property type="component" value="Unassembled WGS sequence"/>
</dbReference>
<dbReference type="InterPro" id="IPR006140">
    <property type="entry name" value="D-isomer_DH_NAD-bd"/>
</dbReference>
<evidence type="ECO:0000256" key="1">
    <source>
        <dbReference type="ARBA" id="ARBA00005854"/>
    </source>
</evidence>
<sequence>MTKAKVLIAREVFQEQLDYLVRHFEVDSNQADTPLTPAQLAERLADKDGAVITLSERIDAALLAKCPKLKAVCNIAVGFNNIDLKACTERGVMATNTPGVLNDSTADFTWALILATARRVTETEAWLRAGRWSGWKLKQFLGHDVHHATLGILGMGRVGQAVARRARGFDMTVLYHNTRRLSAEVEKSCHAAYVSMDELLSRSDILTLHVPYSPATHHIIGAPELAKMKPTAILINAARGGVVDDAALIEALKRGTIAAAGLDVFENEPALHPDFLKLTNVVLTPHIASSSETTRRRMAMLAAENLVAALTTGKPPNLLNPPV</sequence>
<evidence type="ECO:0000256" key="4">
    <source>
        <dbReference type="RuleBase" id="RU003719"/>
    </source>
</evidence>
<dbReference type="InterPro" id="IPR006139">
    <property type="entry name" value="D-isomer_2_OHA_DH_cat_dom"/>
</dbReference>
<keyword evidence="2 4" id="KW-0560">Oxidoreductase</keyword>
<dbReference type="InterPro" id="IPR050223">
    <property type="entry name" value="D-isomer_2-hydroxyacid_DH"/>
</dbReference>
<dbReference type="PANTHER" id="PTHR10996:SF283">
    <property type="entry name" value="GLYOXYLATE_HYDROXYPYRUVATE REDUCTASE B"/>
    <property type="match status" value="1"/>
</dbReference>
<evidence type="ECO:0000259" key="5">
    <source>
        <dbReference type="Pfam" id="PF00389"/>
    </source>
</evidence>
<feature type="domain" description="D-isomer specific 2-hydroxyacid dehydrogenase NAD-binding" evidence="6">
    <location>
        <begin position="111"/>
        <end position="288"/>
    </location>
</feature>
<evidence type="ECO:0000259" key="6">
    <source>
        <dbReference type="Pfam" id="PF02826"/>
    </source>
</evidence>
<evidence type="ECO:0000313" key="7">
    <source>
        <dbReference type="EMBL" id="OGI52205.1"/>
    </source>
</evidence>